<dbReference type="Proteomes" id="UP001234880">
    <property type="component" value="Unassembled WGS sequence"/>
</dbReference>
<accession>A0ABT9KZ50</accession>
<evidence type="ECO:0000313" key="2">
    <source>
        <dbReference type="EMBL" id="MDP9612757.1"/>
    </source>
</evidence>
<sequence>MAATISFGALQCDLVQATSAPKPGWSKASKRSHFGRHAHNDARSLN</sequence>
<organism evidence="2 3">
    <name type="scientific">Streptomyces demainii</name>
    <dbReference type="NCBI Taxonomy" id="588122"/>
    <lineage>
        <taxon>Bacteria</taxon>
        <taxon>Bacillati</taxon>
        <taxon>Actinomycetota</taxon>
        <taxon>Actinomycetes</taxon>
        <taxon>Kitasatosporales</taxon>
        <taxon>Streptomycetaceae</taxon>
        <taxon>Streptomyces</taxon>
    </lineage>
</organism>
<reference evidence="2 3" key="1">
    <citation type="submission" date="2023-07" db="EMBL/GenBank/DDBJ databases">
        <title>Sequencing the genomes of 1000 actinobacteria strains.</title>
        <authorList>
            <person name="Klenk H.-P."/>
        </authorList>
    </citation>
    <scope>NUCLEOTIDE SEQUENCE [LARGE SCALE GENOMIC DNA]</scope>
    <source>
        <strain evidence="2 3">DSM 41600</strain>
    </source>
</reference>
<name>A0ABT9KZ50_9ACTN</name>
<feature type="region of interest" description="Disordered" evidence="1">
    <location>
        <begin position="19"/>
        <end position="46"/>
    </location>
</feature>
<proteinExistence type="predicted"/>
<protein>
    <recommendedName>
        <fullName evidence="4">DUF397 domain-containing protein</fullName>
    </recommendedName>
</protein>
<evidence type="ECO:0000313" key="3">
    <source>
        <dbReference type="Proteomes" id="UP001234880"/>
    </source>
</evidence>
<keyword evidence="3" id="KW-1185">Reference proteome</keyword>
<evidence type="ECO:0008006" key="4">
    <source>
        <dbReference type="Google" id="ProtNLM"/>
    </source>
</evidence>
<comment type="caution">
    <text evidence="2">The sequence shown here is derived from an EMBL/GenBank/DDBJ whole genome shotgun (WGS) entry which is preliminary data.</text>
</comment>
<gene>
    <name evidence="2" type="ORF">JOF35_005034</name>
</gene>
<feature type="compositionally biased region" description="Basic residues" evidence="1">
    <location>
        <begin position="28"/>
        <end position="37"/>
    </location>
</feature>
<dbReference type="EMBL" id="JAURUE010000001">
    <property type="protein sequence ID" value="MDP9612757.1"/>
    <property type="molecule type" value="Genomic_DNA"/>
</dbReference>
<evidence type="ECO:0000256" key="1">
    <source>
        <dbReference type="SAM" id="MobiDB-lite"/>
    </source>
</evidence>